<gene>
    <name evidence="2" type="ORF">Hs30E_00280</name>
</gene>
<evidence type="ECO:0000259" key="1">
    <source>
        <dbReference type="Pfam" id="PF13304"/>
    </source>
</evidence>
<dbReference type="SUPFAM" id="SSF52540">
    <property type="entry name" value="P-loop containing nucleoside triphosphate hydrolases"/>
    <property type="match status" value="1"/>
</dbReference>
<keyword evidence="3" id="KW-1185">Reference proteome</keyword>
<dbReference type="Gene3D" id="3.40.50.300">
    <property type="entry name" value="P-loop containing nucleotide triphosphate hydrolases"/>
    <property type="match status" value="1"/>
</dbReference>
<dbReference type="Pfam" id="PF13304">
    <property type="entry name" value="AAA_21"/>
    <property type="match status" value="1"/>
</dbReference>
<dbReference type="GO" id="GO:0016887">
    <property type="term" value="F:ATP hydrolysis activity"/>
    <property type="evidence" value="ECO:0007669"/>
    <property type="project" value="InterPro"/>
</dbReference>
<name>A0A6A0BCC9_9LACT</name>
<accession>A0A6A0BCC9</accession>
<dbReference type="GO" id="GO:0005524">
    <property type="term" value="F:ATP binding"/>
    <property type="evidence" value="ECO:0007669"/>
    <property type="project" value="InterPro"/>
</dbReference>
<evidence type="ECO:0000313" key="3">
    <source>
        <dbReference type="Proteomes" id="UP000480303"/>
    </source>
</evidence>
<dbReference type="PANTHER" id="PTHR40396:SF1">
    <property type="entry name" value="ATPASE AAA-TYPE CORE DOMAIN-CONTAINING PROTEIN"/>
    <property type="match status" value="1"/>
</dbReference>
<dbReference type="Proteomes" id="UP000480303">
    <property type="component" value="Unassembled WGS sequence"/>
</dbReference>
<protein>
    <recommendedName>
        <fullName evidence="1">ATPase AAA-type core domain-containing protein</fullName>
    </recommendedName>
</protein>
<organism evidence="2 3">
    <name type="scientific">Pseudolactococcus hodotermopsidis</name>
    <dbReference type="NCBI Taxonomy" id="2709157"/>
    <lineage>
        <taxon>Bacteria</taxon>
        <taxon>Bacillati</taxon>
        <taxon>Bacillota</taxon>
        <taxon>Bacilli</taxon>
        <taxon>Lactobacillales</taxon>
        <taxon>Streptococcaceae</taxon>
        <taxon>Pseudolactococcus</taxon>
    </lineage>
</organism>
<dbReference type="EMBL" id="BLLI01000001">
    <property type="protein sequence ID" value="GFH41477.1"/>
    <property type="molecule type" value="Genomic_DNA"/>
</dbReference>
<feature type="domain" description="ATPase AAA-type core" evidence="1">
    <location>
        <begin position="51"/>
        <end position="339"/>
    </location>
</feature>
<reference evidence="2 3" key="1">
    <citation type="submission" date="2020-02" db="EMBL/GenBank/DDBJ databases">
        <title>Draft genome sequence of Lactococcus sp. Hs30E4-3.</title>
        <authorList>
            <person name="Noda S."/>
            <person name="Yuki M."/>
            <person name="Ohkuma M."/>
        </authorList>
    </citation>
    <scope>NUCLEOTIDE SEQUENCE [LARGE SCALE GENOMIC DNA]</scope>
    <source>
        <strain evidence="2 3">Hs30E4-3</strain>
    </source>
</reference>
<evidence type="ECO:0000313" key="2">
    <source>
        <dbReference type="EMBL" id="GFH41477.1"/>
    </source>
</evidence>
<proteinExistence type="predicted"/>
<dbReference type="InterPro" id="IPR027417">
    <property type="entry name" value="P-loop_NTPase"/>
</dbReference>
<dbReference type="AlphaFoldDB" id="A0A6A0BCC9"/>
<sequence length="407" mass="47137">MLLSMKIKNFRSFKEMVNISFQMPENTKIDVARRFEINTKQGNIRVLKNAFIFGGNASGKSNIFKAFLFFSGMILQPTMSDVQGLPVDTFARNQENTRFEIKFIKNNSVYIYTLEYKKTEIVFEKLTKDDVVVIERKGQDFITMPDLLSDTRFLKTIRPTTTALFFAQSNNDAISKEAFSWFYDVRYGNKENLALKIKEDNDFKEKILYALKFADFNVVDIEIEEVLRPSRGLNIKQVNEEIQSVEPVTEFPKILQVFLVHENQGNKYKIHLNNESLGTIQYFNFIMAVFNAQHKHEHLILSDEFGQSLHKKLAESIVNLLNSDNNHIQFIGITHNSEMMNLLKKHQIYFVEKNNAGESEIFKLSDFEEDKTRKDANYSKKYENELYGASQVVNEAGLLALLGENNA</sequence>
<dbReference type="PANTHER" id="PTHR40396">
    <property type="entry name" value="ATPASE-LIKE PROTEIN"/>
    <property type="match status" value="1"/>
</dbReference>
<dbReference type="InterPro" id="IPR003959">
    <property type="entry name" value="ATPase_AAA_core"/>
</dbReference>
<comment type="caution">
    <text evidence="2">The sequence shown here is derived from an EMBL/GenBank/DDBJ whole genome shotgun (WGS) entry which is preliminary data.</text>
</comment>